<evidence type="ECO:0000313" key="1">
    <source>
        <dbReference type="EMBL" id="KUG21469.1"/>
    </source>
</evidence>
<comment type="caution">
    <text evidence="1">The sequence shown here is derived from an EMBL/GenBank/DDBJ whole genome shotgun (WGS) entry which is preliminary data.</text>
</comment>
<gene>
    <name evidence="1" type="ORF">ASZ90_008825</name>
</gene>
<organism evidence="1">
    <name type="scientific">hydrocarbon metagenome</name>
    <dbReference type="NCBI Taxonomy" id="938273"/>
    <lineage>
        <taxon>unclassified sequences</taxon>
        <taxon>metagenomes</taxon>
        <taxon>ecological metagenomes</taxon>
    </lineage>
</organism>
<reference evidence="1" key="1">
    <citation type="journal article" date="2015" name="Proc. Natl. Acad. Sci. U.S.A.">
        <title>Networks of energetic and metabolic interactions define dynamics in microbial communities.</title>
        <authorList>
            <person name="Embree M."/>
            <person name="Liu J.K."/>
            <person name="Al-Bassam M.M."/>
            <person name="Zengler K."/>
        </authorList>
    </citation>
    <scope>NUCLEOTIDE SEQUENCE</scope>
</reference>
<name>A0A0W8FKN1_9ZZZZ</name>
<accession>A0A0W8FKN1</accession>
<protein>
    <recommendedName>
        <fullName evidence="2">YkgJ family cysteine cluster protein</fullName>
    </recommendedName>
</protein>
<dbReference type="AlphaFoldDB" id="A0A0W8FKN1"/>
<evidence type="ECO:0008006" key="2">
    <source>
        <dbReference type="Google" id="ProtNLM"/>
    </source>
</evidence>
<sequence length="63" mass="7729">MKRNGKCSIYENRPITCREHSVEKCEYKSSFSKTAIRYFDGYKSLEDYCRKKFKTWDNRFLKN</sequence>
<dbReference type="EMBL" id="LNQE01001062">
    <property type="protein sequence ID" value="KUG21469.1"/>
    <property type="molecule type" value="Genomic_DNA"/>
</dbReference>
<proteinExistence type="predicted"/>